<reference evidence="1" key="1">
    <citation type="submission" date="2023-01" db="EMBL/GenBank/DDBJ databases">
        <title>Genome assembly of the deep-sea coral Lophelia pertusa.</title>
        <authorList>
            <person name="Herrera S."/>
            <person name="Cordes E."/>
        </authorList>
    </citation>
    <scope>NUCLEOTIDE SEQUENCE</scope>
    <source>
        <strain evidence="1">USNM1676648</strain>
        <tissue evidence="1">Polyp</tissue>
    </source>
</reference>
<dbReference type="EMBL" id="MU825874">
    <property type="protein sequence ID" value="KAJ7387186.1"/>
    <property type="molecule type" value="Genomic_DNA"/>
</dbReference>
<gene>
    <name evidence="1" type="ORF">OS493_004153</name>
</gene>
<proteinExistence type="predicted"/>
<name>A0A9W9ZSS9_9CNID</name>
<dbReference type="AlphaFoldDB" id="A0A9W9ZSS9"/>
<accession>A0A9W9ZSS9</accession>
<evidence type="ECO:0000313" key="1">
    <source>
        <dbReference type="EMBL" id="KAJ7387186.1"/>
    </source>
</evidence>
<comment type="caution">
    <text evidence="1">The sequence shown here is derived from an EMBL/GenBank/DDBJ whole genome shotgun (WGS) entry which is preliminary data.</text>
</comment>
<sequence length="63" mass="7612">MMYNSWTIRTTEWKPREGKMIGSPNEDRKREKVQWPLTGKHHIRLLSCFINCIIQKDYRDFGA</sequence>
<protein>
    <submittedName>
        <fullName evidence="1">Uncharacterized protein</fullName>
    </submittedName>
</protein>
<keyword evidence="2" id="KW-1185">Reference proteome</keyword>
<organism evidence="1 2">
    <name type="scientific">Desmophyllum pertusum</name>
    <dbReference type="NCBI Taxonomy" id="174260"/>
    <lineage>
        <taxon>Eukaryota</taxon>
        <taxon>Metazoa</taxon>
        <taxon>Cnidaria</taxon>
        <taxon>Anthozoa</taxon>
        <taxon>Hexacorallia</taxon>
        <taxon>Scleractinia</taxon>
        <taxon>Caryophylliina</taxon>
        <taxon>Caryophylliidae</taxon>
        <taxon>Desmophyllum</taxon>
    </lineage>
</organism>
<evidence type="ECO:0000313" key="2">
    <source>
        <dbReference type="Proteomes" id="UP001163046"/>
    </source>
</evidence>
<dbReference type="Proteomes" id="UP001163046">
    <property type="component" value="Unassembled WGS sequence"/>
</dbReference>